<dbReference type="SMART" id="SM00369">
    <property type="entry name" value="LRR_TYP"/>
    <property type="match status" value="2"/>
</dbReference>
<dbReference type="GO" id="GO:0005737">
    <property type="term" value="C:cytoplasm"/>
    <property type="evidence" value="ECO:0007669"/>
    <property type="project" value="TreeGrafter"/>
</dbReference>
<dbReference type="Pfam" id="PF13855">
    <property type="entry name" value="LRR_8"/>
    <property type="match status" value="1"/>
</dbReference>
<keyword evidence="2" id="KW-0677">Repeat</keyword>
<name>A0A1E4TDS9_9ASCO</name>
<dbReference type="Proteomes" id="UP000095023">
    <property type="component" value="Unassembled WGS sequence"/>
</dbReference>
<dbReference type="InterPro" id="IPR050216">
    <property type="entry name" value="LRR_domain-containing"/>
</dbReference>
<dbReference type="InterPro" id="IPR001611">
    <property type="entry name" value="Leu-rich_rpt"/>
</dbReference>
<evidence type="ECO:0000313" key="4">
    <source>
        <dbReference type="Proteomes" id="UP000095023"/>
    </source>
</evidence>
<dbReference type="InterPro" id="IPR032675">
    <property type="entry name" value="LRR_dom_sf"/>
</dbReference>
<dbReference type="EMBL" id="KV453842">
    <property type="protein sequence ID" value="ODV89926.1"/>
    <property type="molecule type" value="Genomic_DNA"/>
</dbReference>
<protein>
    <submittedName>
        <fullName evidence="3">Uncharacterized protein</fullName>
    </submittedName>
</protein>
<dbReference type="PROSITE" id="PS51450">
    <property type="entry name" value="LRR"/>
    <property type="match status" value="1"/>
</dbReference>
<keyword evidence="1" id="KW-0433">Leucine-rich repeat</keyword>
<dbReference type="AlphaFoldDB" id="A0A1E4TDS9"/>
<accession>A0A1E4TDS9</accession>
<dbReference type="Gene3D" id="3.80.10.10">
    <property type="entry name" value="Ribonuclease Inhibitor"/>
    <property type="match status" value="1"/>
</dbReference>
<reference evidence="4" key="1">
    <citation type="submission" date="2016-02" db="EMBL/GenBank/DDBJ databases">
        <title>Comparative genomics of biotechnologically important yeasts.</title>
        <authorList>
            <consortium name="DOE Joint Genome Institute"/>
            <person name="Riley R."/>
            <person name="Haridas S."/>
            <person name="Wolfe K.H."/>
            <person name="Lopes M.R."/>
            <person name="Hittinger C.T."/>
            <person name="Goker M."/>
            <person name="Salamov A."/>
            <person name="Wisecaver J."/>
            <person name="Long T.M."/>
            <person name="Aerts A.L."/>
            <person name="Barry K."/>
            <person name="Choi C."/>
            <person name="Clum A."/>
            <person name="Coughlan A.Y."/>
            <person name="Deshpande S."/>
            <person name="Douglass A.P."/>
            <person name="Hanson S.J."/>
            <person name="Klenk H.-P."/>
            <person name="Labutti K."/>
            <person name="Lapidus A."/>
            <person name="Lindquist E."/>
            <person name="Lipzen A."/>
            <person name="Meier-Kolthoff J.P."/>
            <person name="Ohm R.A."/>
            <person name="Otillar R.P."/>
            <person name="Pangilinan J."/>
            <person name="Peng Y."/>
            <person name="Rokas A."/>
            <person name="Rosa C.A."/>
            <person name="Scheuner C."/>
            <person name="Sibirny A.A."/>
            <person name="Slot J.C."/>
            <person name="Stielow J.B."/>
            <person name="Sun H."/>
            <person name="Kurtzman C.P."/>
            <person name="Blackwell M."/>
            <person name="Jeffries T.W."/>
            <person name="Grigoriev I.V."/>
        </authorList>
    </citation>
    <scope>NUCLEOTIDE SEQUENCE [LARGE SCALE GENOMIC DNA]</scope>
    <source>
        <strain evidence="4">NRRL Y-17796</strain>
    </source>
</reference>
<proteinExistence type="predicted"/>
<gene>
    <name evidence="3" type="ORF">CANCADRAFT_98047</name>
</gene>
<dbReference type="InterPro" id="IPR003591">
    <property type="entry name" value="Leu-rich_rpt_typical-subtyp"/>
</dbReference>
<dbReference type="PANTHER" id="PTHR48051:SF1">
    <property type="entry name" value="RAS SUPPRESSOR PROTEIN 1"/>
    <property type="match status" value="1"/>
</dbReference>
<evidence type="ECO:0000313" key="3">
    <source>
        <dbReference type="EMBL" id="ODV89926.1"/>
    </source>
</evidence>
<evidence type="ECO:0000256" key="1">
    <source>
        <dbReference type="ARBA" id="ARBA00022614"/>
    </source>
</evidence>
<organism evidence="3 4">
    <name type="scientific">Tortispora caseinolytica NRRL Y-17796</name>
    <dbReference type="NCBI Taxonomy" id="767744"/>
    <lineage>
        <taxon>Eukaryota</taxon>
        <taxon>Fungi</taxon>
        <taxon>Dikarya</taxon>
        <taxon>Ascomycota</taxon>
        <taxon>Saccharomycotina</taxon>
        <taxon>Trigonopsidomycetes</taxon>
        <taxon>Trigonopsidales</taxon>
        <taxon>Trigonopsidaceae</taxon>
        <taxon>Tortispora</taxon>
    </lineage>
</organism>
<evidence type="ECO:0000256" key="2">
    <source>
        <dbReference type="ARBA" id="ARBA00022737"/>
    </source>
</evidence>
<keyword evidence="4" id="KW-1185">Reference proteome</keyword>
<sequence length="404" mass="44670">MPKGNYLSTSPRHAFAASCARLFTMDSILNDASDTPQRYKRQFRSLSGLLSSSPERKRAQVRFVEASSDSSDLDPIHSDSLEALFESDSSTSMHEIINPLPTVSRRRVFRVDHGQEKVDAIIQAALENGSADVNLDSCALTNVPDEINDLKNMVSHLGADQGKLTSELRLILSNNAITRLPPFLFTVWNISVLSLRNNKLKSIPTAIYRLRNLRDLSLGGNLLDSIPSQILDLPHLEVVVLFPNPFRALRPKADRTRSAIARATSDISHLKAGKRPATKVYTTMPELYDRTITHLTTSDLHAPKLTELCLRVLGRHPSIERTHKQLTSSSDNLLPAQSLNRIASGIDAMKQGSICGICLQGSMVEPIGVIYEEWDNVFGNNGITVRREICSGKCLKRAAEPTLV</sequence>
<dbReference type="OrthoDB" id="1517790at2759"/>
<dbReference type="PANTHER" id="PTHR48051">
    <property type="match status" value="1"/>
</dbReference>
<dbReference type="SUPFAM" id="SSF52058">
    <property type="entry name" value="L domain-like"/>
    <property type="match status" value="1"/>
</dbReference>